<dbReference type="InterPro" id="IPR002885">
    <property type="entry name" value="PPR_rpt"/>
</dbReference>
<evidence type="ECO:0000256" key="1">
    <source>
        <dbReference type="ARBA" id="ARBA00022737"/>
    </source>
</evidence>
<dbReference type="PROSITE" id="PS51375">
    <property type="entry name" value="PPR"/>
    <property type="match status" value="1"/>
</dbReference>
<reference evidence="4 5" key="1">
    <citation type="submission" date="2019-08" db="EMBL/GenBank/DDBJ databases">
        <title>Draft genome sequences of two oriental melons (Cucumis melo L. var makuwa).</title>
        <authorList>
            <person name="Kwon S.-Y."/>
        </authorList>
    </citation>
    <scope>NUCLEOTIDE SEQUENCE [LARGE SCALE GENOMIC DNA]</scope>
    <source>
        <strain evidence="5">cv. SW 3</strain>
        <tissue evidence="4">Leaf</tissue>
    </source>
</reference>
<dbReference type="STRING" id="1194695.A0A5A7TPS5"/>
<evidence type="ECO:0000256" key="3">
    <source>
        <dbReference type="SAM" id="MobiDB-lite"/>
    </source>
</evidence>
<evidence type="ECO:0000313" key="4">
    <source>
        <dbReference type="EMBL" id="KAA0044898.1"/>
    </source>
</evidence>
<evidence type="ECO:0000256" key="2">
    <source>
        <dbReference type="PROSITE-ProRule" id="PRU00708"/>
    </source>
</evidence>
<dbReference type="EMBL" id="SSTE01014791">
    <property type="protein sequence ID" value="KAA0044898.1"/>
    <property type="molecule type" value="Genomic_DNA"/>
</dbReference>
<dbReference type="Proteomes" id="UP000321393">
    <property type="component" value="Unassembled WGS sequence"/>
</dbReference>
<sequence>MAAKPLTTEAIAITEKKMDMALDDIIKMSKNTGNKGRKQRRLPNKMQKFPNNATQDRPRKLQRFMDSRSSLRQGALANRRSNFQGNQFALATEVARKAAVAPIRPRAFTRRAPNWNKTRVDAPPPVPKKSFTNGNFVPKVSAPAQQQTNATPRQRPQTLDSLFANMKEQRLRVLSQRQNGGGGGAQQQRNGGRQQRPPWGKRPFCSYGRALASHARGTGFDSPHLQYPILYFSHNYQIGTAKIKFPFHLPAPIRTQPLRLRLLLTASHSLSAKILHSSSPVRETKAFDKFYAISLHRFSFVSIQISIHKMILNFTSPFLTLTRLPPPKLLEPLPSSTNGATVFVPLLLCSHALFAFTSFSKSMRVRTSLSGSDIDGSAAFENPASELLDDELIIVVSGAKDADEALGMIGDKSGRSGGTVSVSDCRLIIAAALKRNNPELALSVFYAMRSTFYQVTAWEAVNENASIVERWKWSRPDVHVYTLLIQGLAASLRVSDALRMIEIICRVGVSPAEEVPFGKVVKCPSCMVAVAVAQPQHGIQIVSCAKCRYKYELISGNIVNIESEEISMDTPAWEKALRFLNIMKRKIPVAVHSIVVQTPSGVARTQKFATETADLPAREGERVTIAAAAPSNVFREVGPIKFSPKDPNLNSGEAMCLTNHSDGRESLLLRVPAKENSSLLNPSILFPLIVLSAAGDAASGVIDPSLPQLLLVAGFASLAAGATLNSLILPQFSRLPQRSVDIIAIKQQLLSQYNVLQSRIGDLKLAAEKEVWMLARMCQLENKIFAVGEPSYRARRSRIKKVREGLENSLKQRIELIESYARISSMIEIEVEMESDVIAAEAASSVVRAIAALS</sequence>
<dbReference type="Gene3D" id="1.25.40.10">
    <property type="entry name" value="Tetratricopeptide repeat domain"/>
    <property type="match status" value="1"/>
</dbReference>
<protein>
    <submittedName>
        <fullName evidence="4">Pentatricopeptide repeat (PPR) superfamily protein isoform 2</fullName>
    </submittedName>
</protein>
<dbReference type="OrthoDB" id="2017681at2759"/>
<keyword evidence="1" id="KW-0677">Repeat</keyword>
<comment type="caution">
    <text evidence="4">The sequence shown here is derived from an EMBL/GenBank/DDBJ whole genome shotgun (WGS) entry which is preliminary data.</text>
</comment>
<dbReference type="PANTHER" id="PTHR37381">
    <property type="entry name" value="PENTATRICOPEPTIDE REPEAT (PPR) SUPERFAMILY PROTEIN"/>
    <property type="match status" value="1"/>
</dbReference>
<dbReference type="AlphaFoldDB" id="A0A5A7TPS5"/>
<accession>A0A5A7TPS5</accession>
<feature type="region of interest" description="Disordered" evidence="3">
    <location>
        <begin position="30"/>
        <end position="59"/>
    </location>
</feature>
<feature type="repeat" description="PPR" evidence="2">
    <location>
        <begin position="477"/>
        <end position="511"/>
    </location>
</feature>
<dbReference type="PANTHER" id="PTHR37381:SF1">
    <property type="entry name" value="PENTATRICOPEPTIDE REPEAT (PPR) SUPERFAMILY PROTEIN"/>
    <property type="match status" value="1"/>
</dbReference>
<gene>
    <name evidence="4" type="ORF">E6C27_scaffold74G001910</name>
</gene>
<organism evidence="4 5">
    <name type="scientific">Cucumis melo var. makuwa</name>
    <name type="common">Oriental melon</name>
    <dbReference type="NCBI Taxonomy" id="1194695"/>
    <lineage>
        <taxon>Eukaryota</taxon>
        <taxon>Viridiplantae</taxon>
        <taxon>Streptophyta</taxon>
        <taxon>Embryophyta</taxon>
        <taxon>Tracheophyta</taxon>
        <taxon>Spermatophyta</taxon>
        <taxon>Magnoliopsida</taxon>
        <taxon>eudicotyledons</taxon>
        <taxon>Gunneridae</taxon>
        <taxon>Pentapetalae</taxon>
        <taxon>rosids</taxon>
        <taxon>fabids</taxon>
        <taxon>Cucurbitales</taxon>
        <taxon>Cucurbitaceae</taxon>
        <taxon>Benincaseae</taxon>
        <taxon>Cucumis</taxon>
    </lineage>
</organism>
<name>A0A5A7TPS5_CUCMM</name>
<feature type="region of interest" description="Disordered" evidence="3">
    <location>
        <begin position="177"/>
        <end position="201"/>
    </location>
</feature>
<feature type="compositionally biased region" description="Low complexity" evidence="3">
    <location>
        <begin position="186"/>
        <end position="196"/>
    </location>
</feature>
<dbReference type="InterPro" id="IPR011990">
    <property type="entry name" value="TPR-like_helical_dom_sf"/>
</dbReference>
<evidence type="ECO:0000313" key="5">
    <source>
        <dbReference type="Proteomes" id="UP000321393"/>
    </source>
</evidence>
<proteinExistence type="predicted"/>